<comment type="caution">
    <text evidence="8">The sequence shown here is derived from an EMBL/GenBank/DDBJ whole genome shotgun (WGS) entry which is preliminary data.</text>
</comment>
<organism evidence="8 9">
    <name type="scientific">Actinomycetospora aurantiaca</name>
    <dbReference type="NCBI Taxonomy" id="3129233"/>
    <lineage>
        <taxon>Bacteria</taxon>
        <taxon>Bacillati</taxon>
        <taxon>Actinomycetota</taxon>
        <taxon>Actinomycetes</taxon>
        <taxon>Pseudonocardiales</taxon>
        <taxon>Pseudonocardiaceae</taxon>
        <taxon>Actinomycetospora</taxon>
    </lineage>
</organism>
<evidence type="ECO:0000313" key="8">
    <source>
        <dbReference type="EMBL" id="MEJ2870537.1"/>
    </source>
</evidence>
<evidence type="ECO:0000256" key="2">
    <source>
        <dbReference type="ARBA" id="ARBA00023015"/>
    </source>
</evidence>
<evidence type="ECO:0000313" key="9">
    <source>
        <dbReference type="Proteomes" id="UP001385809"/>
    </source>
</evidence>
<dbReference type="InterPro" id="IPR050109">
    <property type="entry name" value="HTH-type_TetR-like_transc_reg"/>
</dbReference>
<dbReference type="PROSITE" id="PS50977">
    <property type="entry name" value="HTH_TETR_2"/>
    <property type="match status" value="1"/>
</dbReference>
<proteinExistence type="predicted"/>
<keyword evidence="2" id="KW-0805">Transcription regulation</keyword>
<keyword evidence="4" id="KW-0804">Transcription</keyword>
<dbReference type="Proteomes" id="UP001385809">
    <property type="component" value="Unassembled WGS sequence"/>
</dbReference>
<gene>
    <name evidence="8" type="ORF">WCD74_22405</name>
</gene>
<evidence type="ECO:0000256" key="6">
    <source>
        <dbReference type="SAM" id="MobiDB-lite"/>
    </source>
</evidence>
<dbReference type="Pfam" id="PF00440">
    <property type="entry name" value="TetR_N"/>
    <property type="match status" value="1"/>
</dbReference>
<feature type="DNA-binding region" description="H-T-H motif" evidence="5">
    <location>
        <begin position="46"/>
        <end position="65"/>
    </location>
</feature>
<evidence type="ECO:0000256" key="4">
    <source>
        <dbReference type="ARBA" id="ARBA00023163"/>
    </source>
</evidence>
<dbReference type="Gene3D" id="1.10.357.10">
    <property type="entry name" value="Tetracycline Repressor, domain 2"/>
    <property type="match status" value="1"/>
</dbReference>
<dbReference type="InterPro" id="IPR009057">
    <property type="entry name" value="Homeodomain-like_sf"/>
</dbReference>
<accession>A0ABU8MTP1</accession>
<sequence>MTEHAEPATPGATTSNRTRKRRSARREQVLETAARMFFEKGYAATTTEDIGAELGLLKGSIYYYISAKEDLLFEIVERYHEDTRSYFERILASDESPLDKLRELITTETAHTATNLTRSSLFYTEWRSLSAERQQAIIAERARHEHAVLDWIREAQRAGTVRSDLDPKIATYAIFGMVNSAYRWFRPDGPRSAEEIGVEFCELVLGGLETR</sequence>
<dbReference type="InterPro" id="IPR041490">
    <property type="entry name" value="KstR2_TetR_C"/>
</dbReference>
<dbReference type="SUPFAM" id="SSF46689">
    <property type="entry name" value="Homeodomain-like"/>
    <property type="match status" value="1"/>
</dbReference>
<name>A0ABU8MTP1_9PSEU</name>
<dbReference type="InterPro" id="IPR001647">
    <property type="entry name" value="HTH_TetR"/>
</dbReference>
<dbReference type="PANTHER" id="PTHR30055:SF175">
    <property type="entry name" value="HTH-TYPE TRANSCRIPTIONAL REPRESSOR KSTR2"/>
    <property type="match status" value="1"/>
</dbReference>
<dbReference type="EMBL" id="JBBEGN010000013">
    <property type="protein sequence ID" value="MEJ2870537.1"/>
    <property type="molecule type" value="Genomic_DNA"/>
</dbReference>
<dbReference type="SUPFAM" id="SSF48498">
    <property type="entry name" value="Tetracyclin repressor-like, C-terminal domain"/>
    <property type="match status" value="1"/>
</dbReference>
<evidence type="ECO:0000256" key="3">
    <source>
        <dbReference type="ARBA" id="ARBA00023125"/>
    </source>
</evidence>
<dbReference type="PRINTS" id="PR00455">
    <property type="entry name" value="HTHTETR"/>
</dbReference>
<keyword evidence="3 5" id="KW-0238">DNA-binding</keyword>
<feature type="region of interest" description="Disordered" evidence="6">
    <location>
        <begin position="1"/>
        <end position="25"/>
    </location>
</feature>
<evidence type="ECO:0000259" key="7">
    <source>
        <dbReference type="PROSITE" id="PS50977"/>
    </source>
</evidence>
<evidence type="ECO:0000256" key="1">
    <source>
        <dbReference type="ARBA" id="ARBA00022491"/>
    </source>
</evidence>
<dbReference type="Gene3D" id="1.10.10.60">
    <property type="entry name" value="Homeodomain-like"/>
    <property type="match status" value="1"/>
</dbReference>
<feature type="domain" description="HTH tetR-type" evidence="7">
    <location>
        <begin position="23"/>
        <end position="83"/>
    </location>
</feature>
<evidence type="ECO:0000256" key="5">
    <source>
        <dbReference type="PROSITE-ProRule" id="PRU00335"/>
    </source>
</evidence>
<reference evidence="8 9" key="1">
    <citation type="submission" date="2024-03" db="EMBL/GenBank/DDBJ databases">
        <title>Actinomycetospora sp. OC33-EN08, a novel actinomycete isolated from wild orchid (Aerides multiflora).</title>
        <authorList>
            <person name="Suriyachadkun C."/>
        </authorList>
    </citation>
    <scope>NUCLEOTIDE SEQUENCE [LARGE SCALE GENOMIC DNA]</scope>
    <source>
        <strain evidence="8 9">OC33-EN08</strain>
    </source>
</reference>
<dbReference type="PANTHER" id="PTHR30055">
    <property type="entry name" value="HTH-TYPE TRANSCRIPTIONAL REGULATOR RUTR"/>
    <property type="match status" value="1"/>
</dbReference>
<keyword evidence="1" id="KW-0678">Repressor</keyword>
<dbReference type="Pfam" id="PF17932">
    <property type="entry name" value="TetR_C_24"/>
    <property type="match status" value="1"/>
</dbReference>
<dbReference type="InterPro" id="IPR036271">
    <property type="entry name" value="Tet_transcr_reg_TetR-rel_C_sf"/>
</dbReference>
<keyword evidence="9" id="KW-1185">Reference proteome</keyword>
<protein>
    <submittedName>
        <fullName evidence="8">TetR/AcrR family transcriptional regulator</fullName>
    </submittedName>
</protein>
<dbReference type="RefSeq" id="WP_337697107.1">
    <property type="nucleotide sequence ID" value="NZ_JBBEGN010000013.1"/>
</dbReference>